<evidence type="ECO:0000256" key="8">
    <source>
        <dbReference type="ARBA" id="ARBA00022833"/>
    </source>
</evidence>
<dbReference type="PROSITE" id="PS51257">
    <property type="entry name" value="PROKAR_LIPOPROTEIN"/>
    <property type="match status" value="1"/>
</dbReference>
<evidence type="ECO:0000256" key="9">
    <source>
        <dbReference type="ARBA" id="ARBA00023049"/>
    </source>
</evidence>
<dbReference type="PATRIC" id="fig|1391654.3.peg.2262"/>
<dbReference type="Gene3D" id="3.10.170.10">
    <property type="match status" value="1"/>
</dbReference>
<keyword evidence="6" id="KW-0479">Metal-binding</keyword>
<evidence type="ECO:0000256" key="1">
    <source>
        <dbReference type="ARBA" id="ARBA00001947"/>
    </source>
</evidence>
<dbReference type="InterPro" id="IPR001842">
    <property type="entry name" value="Peptidase_M36"/>
</dbReference>
<comment type="similarity">
    <text evidence="3">Belongs to the peptidase M36 family.</text>
</comment>
<dbReference type="EMBL" id="CP012333">
    <property type="protein sequence ID" value="AKU95579.1"/>
    <property type="molecule type" value="Genomic_DNA"/>
</dbReference>
<dbReference type="Proteomes" id="UP000064967">
    <property type="component" value="Chromosome"/>
</dbReference>
<evidence type="ECO:0000256" key="3">
    <source>
        <dbReference type="ARBA" id="ARBA00006006"/>
    </source>
</evidence>
<reference evidence="14 15" key="1">
    <citation type="submission" date="2015-08" db="EMBL/GenBank/DDBJ databases">
        <authorList>
            <person name="Babu N.S."/>
            <person name="Beckwith C.J."/>
            <person name="Beseler K.G."/>
            <person name="Brison A."/>
            <person name="Carone J.V."/>
            <person name="Caskin T.P."/>
            <person name="Diamond M."/>
            <person name="Durham M.E."/>
            <person name="Foxe J.M."/>
            <person name="Go M."/>
            <person name="Henderson B.A."/>
            <person name="Jones I.B."/>
            <person name="McGettigan J.A."/>
            <person name="Micheletti S.J."/>
            <person name="Nasrallah M.E."/>
            <person name="Ortiz D."/>
            <person name="Piller C.R."/>
            <person name="Privatt S.R."/>
            <person name="Schneider S.L."/>
            <person name="Sharp S."/>
            <person name="Smith T.C."/>
            <person name="Stanton J.D."/>
            <person name="Ullery H.E."/>
            <person name="Wilson R.J."/>
            <person name="Serrano M.G."/>
            <person name="Buck G."/>
            <person name="Lee V."/>
            <person name="Wang Y."/>
            <person name="Carvalho R."/>
            <person name="Voegtly L."/>
            <person name="Shi R."/>
            <person name="Duckworth R."/>
            <person name="Johnson A."/>
            <person name="Loviza R."/>
            <person name="Walstead R."/>
            <person name="Shah Z."/>
            <person name="Kiflezghi M."/>
            <person name="Wade K."/>
            <person name="Ball S.L."/>
            <person name="Bradley K.W."/>
            <person name="Asai D.J."/>
            <person name="Bowman C.A."/>
            <person name="Russell D.A."/>
            <person name="Pope W.H."/>
            <person name="Jacobs-Sera D."/>
            <person name="Hendrix R.W."/>
            <person name="Hatfull G.F."/>
        </authorList>
    </citation>
    <scope>NUCLEOTIDE SEQUENCE [LARGE SCALE GENOMIC DNA]</scope>
    <source>
        <strain evidence="14 15">DSM 27648</strain>
    </source>
</reference>
<evidence type="ECO:0000313" key="14">
    <source>
        <dbReference type="EMBL" id="AKU95579.1"/>
    </source>
</evidence>
<dbReference type="GO" id="GO:0008270">
    <property type="term" value="F:zinc ion binding"/>
    <property type="evidence" value="ECO:0007669"/>
    <property type="project" value="InterPro"/>
</dbReference>
<comment type="subcellular location">
    <subcellularLocation>
        <location evidence="2">Secreted</location>
    </subcellularLocation>
</comment>
<evidence type="ECO:0000256" key="7">
    <source>
        <dbReference type="ARBA" id="ARBA00022801"/>
    </source>
</evidence>
<keyword evidence="7" id="KW-0378">Hydrolase</keyword>
<dbReference type="GO" id="GO:0004222">
    <property type="term" value="F:metalloendopeptidase activity"/>
    <property type="evidence" value="ECO:0007669"/>
    <property type="project" value="InterPro"/>
</dbReference>
<feature type="compositionally biased region" description="Low complexity" evidence="11">
    <location>
        <begin position="1170"/>
        <end position="1188"/>
    </location>
</feature>
<evidence type="ECO:0000256" key="11">
    <source>
        <dbReference type="SAM" id="MobiDB-lite"/>
    </source>
</evidence>
<evidence type="ECO:0000313" key="15">
    <source>
        <dbReference type="Proteomes" id="UP000064967"/>
    </source>
</evidence>
<evidence type="ECO:0000256" key="2">
    <source>
        <dbReference type="ARBA" id="ARBA00004613"/>
    </source>
</evidence>
<keyword evidence="9" id="KW-0482">Metalloprotease</keyword>
<dbReference type="Gene3D" id="2.60.120.260">
    <property type="entry name" value="Galactose-binding domain-like"/>
    <property type="match status" value="1"/>
</dbReference>
<keyword evidence="4" id="KW-0964">Secreted</keyword>
<dbReference type="GO" id="GO:0006508">
    <property type="term" value="P:proteolysis"/>
    <property type="evidence" value="ECO:0007669"/>
    <property type="project" value="UniProtKB-KW"/>
</dbReference>
<feature type="signal peptide" evidence="12">
    <location>
        <begin position="1"/>
        <end position="24"/>
    </location>
</feature>
<proteinExistence type="inferred from homology"/>
<dbReference type="Gene3D" id="3.50.30.30">
    <property type="match status" value="1"/>
</dbReference>
<dbReference type="CDD" id="cd04818">
    <property type="entry name" value="PA_subtilisin_1"/>
    <property type="match status" value="1"/>
</dbReference>
<evidence type="ECO:0000256" key="12">
    <source>
        <dbReference type="SAM" id="SignalP"/>
    </source>
</evidence>
<dbReference type="InterPro" id="IPR027268">
    <property type="entry name" value="Peptidase_M4/M1_CTD_sf"/>
</dbReference>
<dbReference type="InterPro" id="IPR046450">
    <property type="entry name" value="PA_dom_sf"/>
</dbReference>
<dbReference type="Pfam" id="PF02225">
    <property type="entry name" value="PA"/>
    <property type="match status" value="1"/>
</dbReference>
<dbReference type="GO" id="GO:0005615">
    <property type="term" value="C:extracellular space"/>
    <property type="evidence" value="ECO:0007669"/>
    <property type="project" value="InterPro"/>
</dbReference>
<feature type="region of interest" description="Disordered" evidence="11">
    <location>
        <begin position="1153"/>
        <end position="1204"/>
    </location>
</feature>
<feature type="chain" id="PRO_5005466442" evidence="12">
    <location>
        <begin position="25"/>
        <end position="1224"/>
    </location>
</feature>
<dbReference type="NCBIfam" id="TIGR03901">
    <property type="entry name" value="MYXO-CTERM"/>
    <property type="match status" value="1"/>
</dbReference>
<protein>
    <submittedName>
        <fullName evidence="14">Chitinase</fullName>
    </submittedName>
</protein>
<evidence type="ECO:0000256" key="5">
    <source>
        <dbReference type="ARBA" id="ARBA00022670"/>
    </source>
</evidence>
<dbReference type="Pfam" id="PF02128">
    <property type="entry name" value="Peptidase_M36"/>
    <property type="match status" value="1"/>
</dbReference>
<organism evidence="14 15">
    <name type="scientific">Labilithrix luteola</name>
    <dbReference type="NCBI Taxonomy" id="1391654"/>
    <lineage>
        <taxon>Bacteria</taxon>
        <taxon>Pseudomonadati</taxon>
        <taxon>Myxococcota</taxon>
        <taxon>Polyangia</taxon>
        <taxon>Polyangiales</taxon>
        <taxon>Labilitrichaceae</taxon>
        <taxon>Labilithrix</taxon>
    </lineage>
</organism>
<keyword evidence="12" id="KW-0732">Signal</keyword>
<dbReference type="SUPFAM" id="SSF55486">
    <property type="entry name" value="Metalloproteases ('zincins'), catalytic domain"/>
    <property type="match status" value="1"/>
</dbReference>
<comment type="cofactor">
    <cofactor evidence="1">
        <name>Zn(2+)</name>
        <dbReference type="ChEBI" id="CHEBI:29105"/>
    </cofactor>
</comment>
<keyword evidence="10" id="KW-0865">Zymogen</keyword>
<dbReference type="InterPro" id="IPR050371">
    <property type="entry name" value="Fungal_virulence_M36"/>
</dbReference>
<dbReference type="Gene3D" id="1.10.390.10">
    <property type="entry name" value="Neutral Protease Domain 2"/>
    <property type="match status" value="1"/>
</dbReference>
<dbReference type="InterPro" id="IPR024038">
    <property type="entry name" value="MYXO-CTERM"/>
</dbReference>
<accession>A0A0K1PR38</accession>
<dbReference type="AlphaFoldDB" id="A0A0K1PR38"/>
<keyword evidence="8" id="KW-0862">Zinc</keyword>
<dbReference type="PANTHER" id="PTHR33478">
    <property type="entry name" value="EXTRACELLULAR METALLOPROTEINASE MEP"/>
    <property type="match status" value="1"/>
</dbReference>
<dbReference type="RefSeq" id="WP_146647007.1">
    <property type="nucleotide sequence ID" value="NZ_CP012333.1"/>
</dbReference>
<dbReference type="SUPFAM" id="SSF52025">
    <property type="entry name" value="PA domain"/>
    <property type="match status" value="1"/>
</dbReference>
<sequence length="1224" mass="128073">MRFARLPVIAPVALALLAACGTGADSSAPKAETASPDAAGAVERFTPTVVHRNAELGVPTFTWLRGPAEASFKVAATTTAEQVAWAAVGRARETLGLKRNALAAAAISEVDTHGTGPIVARVAQKVGGIDVFLAQLKVAMTRAKEPVALSGYLAPTIEPRVGHAEFALSATECAGAALRTMTGEAGEPAFVRQDDDGAGYERYVTRNARARVKKVWFPRAKGLDAAYYVELDVEGAGAPDTDARSFVVDASDASILFEKNLVAADSFTYRAFADSSGKFQPYDGPLGNGTLPHPTGTPNRVQFPFVASNLVTLQSSPFSKNDPWLPADATGTTGNNVDAYADLVAPDGFTAGDLRPAPTSKTFDFAYDNAKNPYPDGTQRSASTVQLFYTMNFLHDWFYDAGFDEKAGNHQNDNFGRGGIGNDALRAEAQDYSGLNNSNARTVADGAPSRVQMFVFYGLDTFLAQVTEPASVGDLGEVNGPGFGPTANHDFTSALVVADDGAGASATDACEPLVNNVTGKIVLVDVAACTIKRQVLNAQTAGARGVLVAGNVPNVLPVLLNDGSIADAITIPSLGISKQKGDAIKAALVTGSVTARMKKQYRGPDRDAAFDVSLASHEWGHTMAGRLVHDASGLTGLQGAALSEALADFVALLMTVRADDAQVAANANWSGTYAISNYVGSGGETNGIYFGLRRYPYSTDLTKNPLTFKLIQDNTTLPGDVPVADEGPSMSEVHNAGEVFAVMLWECYAALLRDSGRLPFDEAQSRMKRYVVAALKLMPPMPTFIEARDAFLAAAAATDDQDFALFVSAFAKRGAGAGAVAPERTAAGNLGVVESFSATGTNIEFVGSRLFDDMKSCDQDGILDDGETGKLVVTVKNTGLSDLTTATATVTTDVPGLTVANGGKISFPPAKPFQTVSASVDVSMSTQTQSLPYALTIALTDPQLATPGPIRATHHGVGNFDLKADSSRPVDTTGKAWTSESAPSSVGNGFEWSVDNGIGYWHVADLVGVADHRLVSPALHVSTTEEFTLSFKTRWEFDSIAQDDQYFDGAVVEMSEDNGTTWTDVGAYFSPGYGGTIFGDGGNPLAGRAAFTAGSPNYPDVVQAAARFGTAYAGKIVKLRFRFASDKEWGSTGWDIQDLALTGITNTSFGDPVADTTACAPSDPIPTSPTPDSGADAGAGADPSAAPGDSEDGGCNVGSTRSSELSLWGVGALALVLTRRRRRA</sequence>
<keyword evidence="15" id="KW-1185">Reference proteome</keyword>
<dbReference type="PANTHER" id="PTHR33478:SF1">
    <property type="entry name" value="EXTRACELLULAR METALLOPROTEINASE MEP"/>
    <property type="match status" value="1"/>
</dbReference>
<dbReference type="OrthoDB" id="5377264at2"/>
<evidence type="ECO:0000256" key="10">
    <source>
        <dbReference type="ARBA" id="ARBA00023145"/>
    </source>
</evidence>
<name>A0A0K1PR38_9BACT</name>
<evidence type="ECO:0000256" key="6">
    <source>
        <dbReference type="ARBA" id="ARBA00022723"/>
    </source>
</evidence>
<dbReference type="STRING" id="1391654.AKJ09_02243"/>
<dbReference type="InterPro" id="IPR003137">
    <property type="entry name" value="PA_domain"/>
</dbReference>
<evidence type="ECO:0000259" key="13">
    <source>
        <dbReference type="Pfam" id="PF02225"/>
    </source>
</evidence>
<feature type="domain" description="PA" evidence="13">
    <location>
        <begin position="495"/>
        <end position="584"/>
    </location>
</feature>
<dbReference type="KEGG" id="llu:AKJ09_02243"/>
<evidence type="ECO:0000256" key="4">
    <source>
        <dbReference type="ARBA" id="ARBA00022525"/>
    </source>
</evidence>
<keyword evidence="5" id="KW-0645">Protease</keyword>
<gene>
    <name evidence="14" type="ORF">AKJ09_02243</name>
</gene>